<dbReference type="InterPro" id="IPR013766">
    <property type="entry name" value="Thioredoxin_domain"/>
</dbReference>
<gene>
    <name evidence="5" type="ORF">QR98_0041970</name>
</gene>
<keyword evidence="2" id="KW-0812">Transmembrane</keyword>
<sequence>MYQCNRWICRHSVFLIWILITLGVQNFSFLNRKVVSKSWKNLGMVEASRVIEMNDRLIDIYLNDKRSFLVKFYIPWCHHCQELDPIWSQVAQQLTNIDPNIVVGRVDCAKHSNVATHFGIRGFPTIIYLNSQKRVEFKGDRTREEIIDFAIRINGPPIRYLSSCDQLKDFFNGGHRVIFINFGSDADDYEQHGNLSSWIRRHRFPHFSRFSSTNLYMALQSQKSLVILTIDEPKNSAKFVNKKNEALVNQMEIIAYSYSDSKDNYLFGYTSDRSTLNSLAIRSIEPLPNLIVLNSSDLRYCLMTDNLNGKFDIDRLKTFLELISNKANDLKLFNSEIRFTFQYCLIYFRLNLIFELNSILFQCYGGDTYPYRFARLGFDFVTTLVGMYHGNPVLTILLFGLPSSFLAIIIYMSCGSDLLDSRDEDETFEDEDDDTLGNFFFFFLE</sequence>
<dbReference type="VEuPathDB" id="VectorBase:SSCA004066"/>
<dbReference type="SUPFAM" id="SSF52833">
    <property type="entry name" value="Thioredoxin-like"/>
    <property type="match status" value="1"/>
</dbReference>
<protein>
    <submittedName>
        <fullName evidence="5">Disulfide-isomerase TMX3-like protein</fullName>
    </submittedName>
</protein>
<reference evidence="5 6" key="1">
    <citation type="journal article" date="2015" name="Parasit. Vectors">
        <title>Draft genome of the scabies mite.</title>
        <authorList>
            <person name="Rider S.D.Jr."/>
            <person name="Morgan M.S."/>
            <person name="Arlian L.G."/>
        </authorList>
    </citation>
    <scope>NUCLEOTIDE SEQUENCE [LARGE SCALE GENOMIC DNA]</scope>
    <source>
        <strain evidence="5">Arlian Lab</strain>
    </source>
</reference>
<evidence type="ECO:0000256" key="3">
    <source>
        <dbReference type="ARBA" id="ARBA00022989"/>
    </source>
</evidence>
<name>A0A132A414_SARSC</name>
<comment type="caution">
    <text evidence="5">The sequence shown here is derived from an EMBL/GenBank/DDBJ whole genome shotgun (WGS) entry which is preliminary data.</text>
</comment>
<dbReference type="AlphaFoldDB" id="A0A132A414"/>
<dbReference type="GO" id="GO:0005783">
    <property type="term" value="C:endoplasmic reticulum"/>
    <property type="evidence" value="ECO:0007669"/>
    <property type="project" value="TreeGrafter"/>
</dbReference>
<evidence type="ECO:0000256" key="4">
    <source>
        <dbReference type="ARBA" id="ARBA00023136"/>
    </source>
</evidence>
<dbReference type="PANTHER" id="PTHR46426:SF1">
    <property type="entry name" value="PROTEIN DISULFIDE-ISOMERASE TMX3"/>
    <property type="match status" value="1"/>
</dbReference>
<dbReference type="Proteomes" id="UP000616769">
    <property type="component" value="Unassembled WGS sequence"/>
</dbReference>
<evidence type="ECO:0000313" key="6">
    <source>
        <dbReference type="Proteomes" id="UP000616769"/>
    </source>
</evidence>
<proteinExistence type="predicted"/>
<dbReference type="Gene3D" id="3.40.30.10">
    <property type="entry name" value="Glutaredoxin"/>
    <property type="match status" value="1"/>
</dbReference>
<evidence type="ECO:0000256" key="1">
    <source>
        <dbReference type="ARBA" id="ARBA00004167"/>
    </source>
</evidence>
<evidence type="ECO:0000256" key="2">
    <source>
        <dbReference type="ARBA" id="ARBA00022692"/>
    </source>
</evidence>
<dbReference type="Pfam" id="PF00085">
    <property type="entry name" value="Thioredoxin"/>
    <property type="match status" value="1"/>
</dbReference>
<accession>A0A132A414</accession>
<comment type="subcellular location">
    <subcellularLocation>
        <location evidence="1">Membrane</location>
        <topology evidence="1">Single-pass membrane protein</topology>
    </subcellularLocation>
</comment>
<dbReference type="PROSITE" id="PS51352">
    <property type="entry name" value="THIOREDOXIN_2"/>
    <property type="match status" value="1"/>
</dbReference>
<dbReference type="EMBL" id="JXLN01010445">
    <property type="protein sequence ID" value="KPM05728.1"/>
    <property type="molecule type" value="Genomic_DNA"/>
</dbReference>
<keyword evidence="4" id="KW-0472">Membrane</keyword>
<organism evidence="5 6">
    <name type="scientific">Sarcoptes scabiei</name>
    <name type="common">Itch mite</name>
    <name type="synonym">Acarus scabiei</name>
    <dbReference type="NCBI Taxonomy" id="52283"/>
    <lineage>
        <taxon>Eukaryota</taxon>
        <taxon>Metazoa</taxon>
        <taxon>Ecdysozoa</taxon>
        <taxon>Arthropoda</taxon>
        <taxon>Chelicerata</taxon>
        <taxon>Arachnida</taxon>
        <taxon>Acari</taxon>
        <taxon>Acariformes</taxon>
        <taxon>Sarcoptiformes</taxon>
        <taxon>Astigmata</taxon>
        <taxon>Psoroptidia</taxon>
        <taxon>Sarcoptoidea</taxon>
        <taxon>Sarcoptidae</taxon>
        <taxon>Sarcoptinae</taxon>
        <taxon>Sarcoptes</taxon>
    </lineage>
</organism>
<dbReference type="InterPro" id="IPR052250">
    <property type="entry name" value="PDI_TMX3"/>
</dbReference>
<dbReference type="PANTHER" id="PTHR46426">
    <property type="entry name" value="PROTEIN DISULFIDE-ISOMERASE TMX3"/>
    <property type="match status" value="1"/>
</dbReference>
<dbReference type="OrthoDB" id="10264505at2759"/>
<evidence type="ECO:0000313" key="5">
    <source>
        <dbReference type="EMBL" id="KPM05728.1"/>
    </source>
</evidence>
<keyword evidence="3" id="KW-1133">Transmembrane helix</keyword>
<dbReference type="GO" id="GO:0016020">
    <property type="term" value="C:membrane"/>
    <property type="evidence" value="ECO:0007669"/>
    <property type="project" value="UniProtKB-SubCell"/>
</dbReference>
<dbReference type="InterPro" id="IPR036249">
    <property type="entry name" value="Thioredoxin-like_sf"/>
</dbReference>